<accession>A0A2I1D7T1</accession>
<name>A0A2I1D7T1_ASPC2</name>
<evidence type="ECO:0000313" key="2">
    <source>
        <dbReference type="EMBL" id="PKY05908.1"/>
    </source>
</evidence>
<dbReference type="EMBL" id="MSFM01000004">
    <property type="protein sequence ID" value="PKY05908.1"/>
    <property type="molecule type" value="Genomic_DNA"/>
</dbReference>
<dbReference type="Proteomes" id="UP000234254">
    <property type="component" value="Unassembled WGS sequence"/>
</dbReference>
<keyword evidence="3" id="KW-1185">Reference proteome</keyword>
<feature type="region of interest" description="Disordered" evidence="1">
    <location>
        <begin position="411"/>
        <end position="439"/>
    </location>
</feature>
<sequence>MNIFNKMSQRFTRRAFLITVLYMLIISAFAWRHEALLNWKTPQERYEEEQQQYPLIFDNVIPTLNQIRMPSDHQNPNVTDDPRFGSKTGVQIPRIYRPYPNYDSPEWTETHRGAFHACEGPRGKLLTDSLDDQVGVYLGVPEGFPKPAFGSYDALGLDGDVSLDRYTRYGAYGYGQDETGVENWIKPKKVDWNLVNWGQLQDKCYKRNADRYAPKTPIKPSDKGIAPEPRTAVLIRTYIGKEYTENDIYVLRSLVTELSLQSGGEYSVFLFLHVKDDQIPIEVKDVARQIIKENVPREFWDITVLWNVPMVASRYPLDPSVVDVHHAQWLSVQHFTLQHPEYEFVWNWEIDARFTGHHYELAERLAQFGRKQPRRGIWERNARFYIPALHGDYDTSFRDYVQHHEQEAVWGPLPLDDRDPSRVEPTGPAPPHRAPEQDNYEWGVGEDADFITFLPIFHPIGTEWVIRNEVYGYLGADTPRRACLITHSRLSRRLLLTMDGENLAGRTMGSELFPSSVALLHGLKAVSAPHPVYNNKDLPVTSLDKWFNAGVNGRAGSTENSPFGWGRETRFREVSWYYRANLAGRLYWPFLGWEKAGKGGELYEKQHGRVCLPPILFHPVKDAVPEAVVTEYRFDAEFGVQAIP</sequence>
<dbReference type="VEuPathDB" id="FungiDB:P168DRAFT_132029"/>
<proteinExistence type="predicted"/>
<dbReference type="OrthoDB" id="3353407at2759"/>
<dbReference type="GeneID" id="36540214"/>
<gene>
    <name evidence="2" type="ORF">P168DRAFT_132029</name>
</gene>
<comment type="caution">
    <text evidence="2">The sequence shown here is derived from an EMBL/GenBank/DDBJ whole genome shotgun (WGS) entry which is preliminary data.</text>
</comment>
<reference evidence="2" key="1">
    <citation type="submission" date="2016-12" db="EMBL/GenBank/DDBJ databases">
        <title>The genomes of Aspergillus section Nigri reveals drivers in fungal speciation.</title>
        <authorList>
            <consortium name="DOE Joint Genome Institute"/>
            <person name="Vesth T.C."/>
            <person name="Nybo J."/>
            <person name="Theobald S."/>
            <person name="Brandl J."/>
            <person name="Frisvad J.C."/>
            <person name="Nielsen K.F."/>
            <person name="Lyhne E.K."/>
            <person name="Kogle M.E."/>
            <person name="Kuo A."/>
            <person name="Riley R."/>
            <person name="Clum A."/>
            <person name="Nolan M."/>
            <person name="Lipzen A."/>
            <person name="Salamov A."/>
            <person name="Henrissat B."/>
            <person name="Wiebenga A."/>
            <person name="De vries R.P."/>
            <person name="Grigoriev I.V."/>
            <person name="Mortensen U.H."/>
            <person name="Andersen M.R."/>
            <person name="Baker S.E."/>
        </authorList>
    </citation>
    <scope>NUCLEOTIDE SEQUENCE</scope>
    <source>
        <strain evidence="2">IBT 28561</strain>
    </source>
</reference>
<dbReference type="InterPro" id="IPR021822">
    <property type="entry name" value="DUF3405"/>
</dbReference>
<dbReference type="RefSeq" id="XP_024694502.1">
    <property type="nucleotide sequence ID" value="XM_024832692.1"/>
</dbReference>
<evidence type="ECO:0008006" key="4">
    <source>
        <dbReference type="Google" id="ProtNLM"/>
    </source>
</evidence>
<dbReference type="AlphaFoldDB" id="A0A2I1D7T1"/>
<protein>
    <recommendedName>
        <fullName evidence="4">Major facilitator superfamily transporter</fullName>
    </recommendedName>
</protein>
<dbReference type="PANTHER" id="PTHR36205:SF2">
    <property type="entry name" value="MAJOR FACILITATOR SUPERFAMILY TRANSPORTER"/>
    <property type="match status" value="1"/>
</dbReference>
<evidence type="ECO:0000256" key="1">
    <source>
        <dbReference type="SAM" id="MobiDB-lite"/>
    </source>
</evidence>
<evidence type="ECO:0000313" key="3">
    <source>
        <dbReference type="Proteomes" id="UP000234254"/>
    </source>
</evidence>
<dbReference type="Pfam" id="PF11885">
    <property type="entry name" value="DUF3405"/>
    <property type="match status" value="1"/>
</dbReference>
<dbReference type="PANTHER" id="PTHR36205">
    <property type="entry name" value="CHROMOSOME 19, WHOLE GENOME SHOTGUN SEQUENCE"/>
    <property type="match status" value="1"/>
</dbReference>
<organism evidence="2 3">
    <name type="scientific">Aspergillus campestris (strain IBT 28561)</name>
    <dbReference type="NCBI Taxonomy" id="1392248"/>
    <lineage>
        <taxon>Eukaryota</taxon>
        <taxon>Fungi</taxon>
        <taxon>Dikarya</taxon>
        <taxon>Ascomycota</taxon>
        <taxon>Pezizomycotina</taxon>
        <taxon>Eurotiomycetes</taxon>
        <taxon>Eurotiomycetidae</taxon>
        <taxon>Eurotiales</taxon>
        <taxon>Aspergillaceae</taxon>
        <taxon>Aspergillus</taxon>
        <taxon>Aspergillus subgen. Circumdati</taxon>
    </lineage>
</organism>